<keyword evidence="1" id="KW-0732">Signal</keyword>
<dbReference type="InterPro" id="IPR054816">
    <property type="entry name" value="Lipoprotein_mollicutes-type_CS"/>
</dbReference>
<accession>A0A0H3XKN4</accession>
<evidence type="ECO:0000256" key="1">
    <source>
        <dbReference type="SAM" id="SignalP"/>
    </source>
</evidence>
<feature type="signal peptide" evidence="1">
    <location>
        <begin position="1"/>
        <end position="19"/>
    </location>
</feature>
<gene>
    <name evidence="2" type="ORF">SERIO_v1c04150</name>
</gene>
<dbReference type="NCBIfam" id="NF038029">
    <property type="entry name" value="LP_plasma"/>
    <property type="match status" value="1"/>
</dbReference>
<dbReference type="KEGG" id="seri:SERIO_v1c04150"/>
<protein>
    <recommendedName>
        <fullName evidence="4">Lipoprotein</fullName>
    </recommendedName>
</protein>
<dbReference type="AlphaFoldDB" id="A0A0H3XKN4"/>
<dbReference type="STRING" id="315358.SERIO_v1c04150"/>
<keyword evidence="3" id="KW-1185">Reference proteome</keyword>
<name>A0A0H3XKN4_9MOLU</name>
<evidence type="ECO:0000313" key="2">
    <source>
        <dbReference type="EMBL" id="AKM53994.1"/>
    </source>
</evidence>
<proteinExistence type="predicted"/>
<dbReference type="EMBL" id="CP011856">
    <property type="protein sequence ID" value="AKM53994.1"/>
    <property type="molecule type" value="Genomic_DNA"/>
</dbReference>
<dbReference type="Proteomes" id="UP000035661">
    <property type="component" value="Chromosome"/>
</dbReference>
<reference evidence="2 3" key="1">
    <citation type="journal article" date="2015" name="Genome Biol. Evol.">
        <title>Found and Lost: The Fates of Horizontally Acquired Genes in Arthropod-Symbiotic Spiroplasma.</title>
        <authorList>
            <person name="Lo W.S."/>
            <person name="Gasparich G.E."/>
            <person name="Kuo C.H."/>
        </authorList>
    </citation>
    <scope>NUCLEOTIDE SEQUENCE [LARGE SCALE GENOMIC DNA]</scope>
    <source>
        <strain evidence="3">TDA-040725-5</strain>
    </source>
</reference>
<dbReference type="PATRIC" id="fig|743698.3.peg.416"/>
<organism evidence="2 3">
    <name type="scientific">Spiroplasma eriocheiris</name>
    <dbReference type="NCBI Taxonomy" id="315358"/>
    <lineage>
        <taxon>Bacteria</taxon>
        <taxon>Bacillati</taxon>
        <taxon>Mycoplasmatota</taxon>
        <taxon>Mollicutes</taxon>
        <taxon>Entomoplasmatales</taxon>
        <taxon>Spiroplasmataceae</taxon>
        <taxon>Spiroplasma</taxon>
    </lineage>
</organism>
<evidence type="ECO:0008006" key="4">
    <source>
        <dbReference type="Google" id="ProtNLM"/>
    </source>
</evidence>
<sequence length="580" mass="65314">MKKLLSFLGVICLSSSVTTNIIACGGSHQSDVEKQQVNFEELLTKLQNQVVSSFGKTVNERKNLITASTLSNSEITGGNIVDIIKNTDVGKEVTDQKVKKTIFNNLNNIVQDISTTLIANKEFSVLFDNLPSKNILTLNTETSTLTKQNFDGQGIIDALGESGNDTLKEALKNINQDALKDVYHLEVKLNLKLSYQKEGKLETLDLSLNNFNLYIVYNIAALSQLITIASDNLSKFIANSIQEIDFTKLDAKQYQEFLKLDKASLTSDPNFLNTNVFNILKNTIFHDFKNLKINSYSTTLNNEFGSNTLDDSSNYNLNNLSSLTTPELYSSLSNTLTKQETDFMNNLQSFLKNVPEGQQVLDANRIFGYGKFSLNNWQFKDLALEQVETNLIIKKTWTREKSWGYFAKVAADFLAQNFLGNKMFSFSTDQLIFNIKDDLLDKKSVYTELSNIKGKLTFNNLLSIYRNVFIHYESGVTLGSELIDFSEGGLMNLELPLTTVNNLAGPTFDDTNHLISYQLMDNKAAENLVFRINGYCLKLYPFIGNDPNQIKQISFMFAKENWSDMLVSNLQIATIEELIA</sequence>
<feature type="chain" id="PRO_5005203834" description="Lipoprotein" evidence="1">
    <location>
        <begin position="20"/>
        <end position="580"/>
    </location>
</feature>
<evidence type="ECO:0000313" key="3">
    <source>
        <dbReference type="Proteomes" id="UP000035661"/>
    </source>
</evidence>
<dbReference type="RefSeq" id="WP_047791246.1">
    <property type="nucleotide sequence ID" value="NZ_CP011856.1"/>
</dbReference>
<reference evidence="3" key="2">
    <citation type="submission" date="2015-06" db="EMBL/GenBank/DDBJ databases">
        <title>Complete genome sequence of Spiroplasma eriocheiris TDA-040725-5 (DSM 21848).</title>
        <authorList>
            <person name="Lo W.-S."/>
            <person name="Kuo C.-H."/>
        </authorList>
    </citation>
    <scope>NUCLEOTIDE SEQUENCE [LARGE SCALE GENOMIC DNA]</scope>
    <source>
        <strain evidence="3">TDA-040725-5</strain>
    </source>
</reference>